<protein>
    <submittedName>
        <fullName evidence="1">Uncharacterized protein</fullName>
    </submittedName>
</protein>
<organism evidence="1 2">
    <name type="scientific">Stylosanthes scabra</name>
    <dbReference type="NCBI Taxonomy" id="79078"/>
    <lineage>
        <taxon>Eukaryota</taxon>
        <taxon>Viridiplantae</taxon>
        <taxon>Streptophyta</taxon>
        <taxon>Embryophyta</taxon>
        <taxon>Tracheophyta</taxon>
        <taxon>Spermatophyta</taxon>
        <taxon>Magnoliopsida</taxon>
        <taxon>eudicotyledons</taxon>
        <taxon>Gunneridae</taxon>
        <taxon>Pentapetalae</taxon>
        <taxon>rosids</taxon>
        <taxon>fabids</taxon>
        <taxon>Fabales</taxon>
        <taxon>Fabaceae</taxon>
        <taxon>Papilionoideae</taxon>
        <taxon>50 kb inversion clade</taxon>
        <taxon>dalbergioids sensu lato</taxon>
        <taxon>Dalbergieae</taxon>
        <taxon>Pterocarpus clade</taxon>
        <taxon>Stylosanthes</taxon>
    </lineage>
</organism>
<proteinExistence type="predicted"/>
<sequence>MKPFDMLITGNEIPSWFAPQKSSFFAEIPYLHRYPPIEWVGYAVEEVPDEYDWEYDWSDEAWRISRNLPPMEPKQPHLYILFLPHSLSEEFLDRSKSHGFGLMSRCRCDSLRTVQAGCRLVCKEDVQDLYGNYYI</sequence>
<evidence type="ECO:0000313" key="2">
    <source>
        <dbReference type="Proteomes" id="UP001341840"/>
    </source>
</evidence>
<keyword evidence="2" id="KW-1185">Reference proteome</keyword>
<comment type="caution">
    <text evidence="1">The sequence shown here is derived from an EMBL/GenBank/DDBJ whole genome shotgun (WGS) entry which is preliminary data.</text>
</comment>
<dbReference type="Proteomes" id="UP001341840">
    <property type="component" value="Unassembled WGS sequence"/>
</dbReference>
<reference evidence="1 2" key="1">
    <citation type="journal article" date="2023" name="Plants (Basel)">
        <title>Bridging the Gap: Combining Genomics and Transcriptomics Approaches to Understand Stylosanthes scabra, an Orphan Legume from the Brazilian Caatinga.</title>
        <authorList>
            <person name="Ferreira-Neto J.R.C."/>
            <person name="da Silva M.D."/>
            <person name="Binneck E."/>
            <person name="de Melo N.F."/>
            <person name="da Silva R.H."/>
            <person name="de Melo A.L.T.M."/>
            <person name="Pandolfi V."/>
            <person name="Bustamante F.O."/>
            <person name="Brasileiro-Vidal A.C."/>
            <person name="Benko-Iseppon A.M."/>
        </authorList>
    </citation>
    <scope>NUCLEOTIDE SEQUENCE [LARGE SCALE GENOMIC DNA]</scope>
    <source>
        <tissue evidence="1">Leaves</tissue>
    </source>
</reference>
<gene>
    <name evidence="1" type="ORF">PIB30_023629</name>
</gene>
<accession>A0ABU6Q9Z5</accession>
<dbReference type="EMBL" id="JASCZI010000083">
    <property type="protein sequence ID" value="MED6108410.1"/>
    <property type="molecule type" value="Genomic_DNA"/>
</dbReference>
<name>A0ABU6Q9Z5_9FABA</name>
<evidence type="ECO:0000313" key="1">
    <source>
        <dbReference type="EMBL" id="MED6108410.1"/>
    </source>
</evidence>